<dbReference type="PANTHER" id="PTHR42799">
    <property type="entry name" value="MITOCHONDRIAL PEPTIDE METHIONINE SULFOXIDE REDUCTASE"/>
    <property type="match status" value="1"/>
</dbReference>
<sequence>MTASSRIPRALCDCHVNLAFHASLSLGKILAVLAHITVFSSASPQGPAASGVGKTFSGHQSAAQARMGSSQSATRTQGYGCEKAPAQAPAGQEIATFAGGCFWGVELAFQRVPGVSTTMVGYTQGPDPSPTYETVCSGGTGHTEAVQVYYNPSECTYDSLLNCFFQHVDPTTKNRQGMDMGTQYRSGIYFHNEEQKAAAEKAIAATNEKLSSNMFRRVIGTKVVSELLPAQDFYIAEKYHQQYLAKGGRFSQPQDASKGATEKIRCYG</sequence>
<dbReference type="GO" id="GO:0005737">
    <property type="term" value="C:cytoplasm"/>
    <property type="evidence" value="ECO:0007669"/>
    <property type="project" value="TreeGrafter"/>
</dbReference>
<evidence type="ECO:0000313" key="9">
    <source>
        <dbReference type="EMBL" id="KAK9793992.1"/>
    </source>
</evidence>
<dbReference type="FunFam" id="3.30.1060.10:FF:000002">
    <property type="entry name" value="Peptide methionine sulfoxide reductase"/>
    <property type="match status" value="1"/>
</dbReference>
<organism evidence="9 10">
    <name type="scientific">Symbiochloris irregularis</name>
    <dbReference type="NCBI Taxonomy" id="706552"/>
    <lineage>
        <taxon>Eukaryota</taxon>
        <taxon>Viridiplantae</taxon>
        <taxon>Chlorophyta</taxon>
        <taxon>core chlorophytes</taxon>
        <taxon>Trebouxiophyceae</taxon>
        <taxon>Trebouxiales</taxon>
        <taxon>Trebouxiaceae</taxon>
        <taxon>Symbiochloris</taxon>
    </lineage>
</organism>
<dbReference type="InterPro" id="IPR050162">
    <property type="entry name" value="MsrA_MetSO_reductase"/>
</dbReference>
<reference evidence="9 10" key="1">
    <citation type="journal article" date="2024" name="Nat. Commun.">
        <title>Phylogenomics reveals the evolutionary origins of lichenization in chlorophyte algae.</title>
        <authorList>
            <person name="Puginier C."/>
            <person name="Libourel C."/>
            <person name="Otte J."/>
            <person name="Skaloud P."/>
            <person name="Haon M."/>
            <person name="Grisel S."/>
            <person name="Petersen M."/>
            <person name="Berrin J.G."/>
            <person name="Delaux P.M."/>
            <person name="Dal Grande F."/>
            <person name="Keller J."/>
        </authorList>
    </citation>
    <scope>NUCLEOTIDE SEQUENCE [LARGE SCALE GENOMIC DNA]</scope>
    <source>
        <strain evidence="9 10">SAG 2036</strain>
    </source>
</reference>
<evidence type="ECO:0000313" key="10">
    <source>
        <dbReference type="Proteomes" id="UP001465755"/>
    </source>
</evidence>
<dbReference type="EC" id="1.8.4.11" evidence="2"/>
<evidence type="ECO:0000256" key="7">
    <source>
        <dbReference type="ARBA" id="ARBA00048782"/>
    </source>
</evidence>
<comment type="similarity">
    <text evidence="1">Belongs to the MsrA Met sulfoxide reductase family.</text>
</comment>
<dbReference type="InterPro" id="IPR002569">
    <property type="entry name" value="Met_Sox_Rdtase_MsrA_dom"/>
</dbReference>
<name>A0AAW1NTE4_9CHLO</name>
<evidence type="ECO:0000256" key="6">
    <source>
        <dbReference type="ARBA" id="ARBA00047806"/>
    </source>
</evidence>
<dbReference type="Proteomes" id="UP001465755">
    <property type="component" value="Unassembled WGS sequence"/>
</dbReference>
<dbReference type="EMBL" id="JALJOQ010000145">
    <property type="protein sequence ID" value="KAK9793992.1"/>
    <property type="molecule type" value="Genomic_DNA"/>
</dbReference>
<protein>
    <recommendedName>
        <fullName evidence="2">peptide-methionine (S)-S-oxide reductase</fullName>
        <ecNumber evidence="2">1.8.4.11</ecNumber>
    </recommendedName>
    <alternativeName>
        <fullName evidence="5">Peptide-methionine (S)-S-oxide reductase</fullName>
    </alternativeName>
    <alternativeName>
        <fullName evidence="4">Protein-methionine-S-oxide reductase</fullName>
    </alternativeName>
</protein>
<evidence type="ECO:0000256" key="3">
    <source>
        <dbReference type="ARBA" id="ARBA00023002"/>
    </source>
</evidence>
<evidence type="ECO:0000256" key="2">
    <source>
        <dbReference type="ARBA" id="ARBA00012502"/>
    </source>
</evidence>
<evidence type="ECO:0000256" key="4">
    <source>
        <dbReference type="ARBA" id="ARBA00030273"/>
    </source>
</evidence>
<feature type="domain" description="Peptide methionine sulphoxide reductase MsrA" evidence="8">
    <location>
        <begin position="95"/>
        <end position="246"/>
    </location>
</feature>
<dbReference type="Pfam" id="PF01625">
    <property type="entry name" value="PMSR"/>
    <property type="match status" value="1"/>
</dbReference>
<evidence type="ECO:0000256" key="5">
    <source>
        <dbReference type="ARBA" id="ARBA00030643"/>
    </source>
</evidence>
<dbReference type="InterPro" id="IPR036509">
    <property type="entry name" value="Met_Sox_Rdtase_MsrA_sf"/>
</dbReference>
<dbReference type="NCBIfam" id="TIGR00401">
    <property type="entry name" value="msrA"/>
    <property type="match status" value="1"/>
</dbReference>
<keyword evidence="10" id="KW-1185">Reference proteome</keyword>
<comment type="catalytic activity">
    <reaction evidence="6">
        <text>L-methionyl-[protein] + [thioredoxin]-disulfide + H2O = L-methionyl-(S)-S-oxide-[protein] + [thioredoxin]-dithiol</text>
        <dbReference type="Rhea" id="RHEA:14217"/>
        <dbReference type="Rhea" id="RHEA-COMP:10698"/>
        <dbReference type="Rhea" id="RHEA-COMP:10700"/>
        <dbReference type="Rhea" id="RHEA-COMP:12313"/>
        <dbReference type="Rhea" id="RHEA-COMP:12315"/>
        <dbReference type="ChEBI" id="CHEBI:15377"/>
        <dbReference type="ChEBI" id="CHEBI:16044"/>
        <dbReference type="ChEBI" id="CHEBI:29950"/>
        <dbReference type="ChEBI" id="CHEBI:44120"/>
        <dbReference type="ChEBI" id="CHEBI:50058"/>
        <dbReference type="EC" id="1.8.4.11"/>
    </reaction>
</comment>
<proteinExistence type="inferred from homology"/>
<comment type="catalytic activity">
    <reaction evidence="7">
        <text>[thioredoxin]-disulfide + L-methionine + H2O = L-methionine (S)-S-oxide + [thioredoxin]-dithiol</text>
        <dbReference type="Rhea" id="RHEA:19993"/>
        <dbReference type="Rhea" id="RHEA-COMP:10698"/>
        <dbReference type="Rhea" id="RHEA-COMP:10700"/>
        <dbReference type="ChEBI" id="CHEBI:15377"/>
        <dbReference type="ChEBI" id="CHEBI:29950"/>
        <dbReference type="ChEBI" id="CHEBI:50058"/>
        <dbReference type="ChEBI" id="CHEBI:57844"/>
        <dbReference type="ChEBI" id="CHEBI:58772"/>
        <dbReference type="EC" id="1.8.4.11"/>
    </reaction>
</comment>
<evidence type="ECO:0000256" key="1">
    <source>
        <dbReference type="ARBA" id="ARBA00005591"/>
    </source>
</evidence>
<dbReference type="SUPFAM" id="SSF55068">
    <property type="entry name" value="Peptide methionine sulfoxide reductase"/>
    <property type="match status" value="1"/>
</dbReference>
<dbReference type="GO" id="GO:0034599">
    <property type="term" value="P:cellular response to oxidative stress"/>
    <property type="evidence" value="ECO:0007669"/>
    <property type="project" value="TreeGrafter"/>
</dbReference>
<keyword evidence="3" id="KW-0560">Oxidoreductase</keyword>
<dbReference type="GO" id="GO:0008113">
    <property type="term" value="F:peptide-methionine (S)-S-oxide reductase activity"/>
    <property type="evidence" value="ECO:0007669"/>
    <property type="project" value="UniProtKB-EC"/>
</dbReference>
<dbReference type="HAMAP" id="MF_01401">
    <property type="entry name" value="MsrA"/>
    <property type="match status" value="1"/>
</dbReference>
<dbReference type="PANTHER" id="PTHR42799:SF2">
    <property type="entry name" value="MITOCHONDRIAL PEPTIDE METHIONINE SULFOXIDE REDUCTASE"/>
    <property type="match status" value="1"/>
</dbReference>
<accession>A0AAW1NTE4</accession>
<comment type="caution">
    <text evidence="9">The sequence shown here is derived from an EMBL/GenBank/DDBJ whole genome shotgun (WGS) entry which is preliminary data.</text>
</comment>
<gene>
    <name evidence="9" type="ORF">WJX73_000208</name>
</gene>
<dbReference type="Gene3D" id="3.30.1060.10">
    <property type="entry name" value="Peptide methionine sulphoxide reductase MsrA"/>
    <property type="match status" value="1"/>
</dbReference>
<evidence type="ECO:0000259" key="8">
    <source>
        <dbReference type="Pfam" id="PF01625"/>
    </source>
</evidence>
<dbReference type="AlphaFoldDB" id="A0AAW1NTE4"/>